<evidence type="ECO:0000256" key="4">
    <source>
        <dbReference type="ARBA" id="ARBA00035486"/>
    </source>
</evidence>
<keyword evidence="3 5" id="KW-0687">Ribonucleoprotein</keyword>
<dbReference type="Proteomes" id="UP000176603">
    <property type="component" value="Unassembled WGS sequence"/>
</dbReference>
<accession>A0A1F7UMJ8</accession>
<keyword evidence="2 5" id="KW-0689">Ribosomal protein</keyword>
<evidence type="ECO:0000313" key="7">
    <source>
        <dbReference type="Proteomes" id="UP000176603"/>
    </source>
</evidence>
<dbReference type="PRINTS" id="PR00064">
    <property type="entry name" value="RIBOSOMALL35"/>
</dbReference>
<name>A0A1F7UMJ8_9BACT</name>
<dbReference type="EMBL" id="MGEH01000020">
    <property type="protein sequence ID" value="OGL78938.1"/>
    <property type="molecule type" value="Genomic_DNA"/>
</dbReference>
<dbReference type="GO" id="GO:0003735">
    <property type="term" value="F:structural constituent of ribosome"/>
    <property type="evidence" value="ECO:0007669"/>
    <property type="project" value="InterPro"/>
</dbReference>
<evidence type="ECO:0000256" key="3">
    <source>
        <dbReference type="ARBA" id="ARBA00023274"/>
    </source>
</evidence>
<comment type="caution">
    <text evidence="6">The sequence shown here is derived from an EMBL/GenBank/DDBJ whole genome shotgun (WGS) entry which is preliminary data.</text>
</comment>
<dbReference type="InterPro" id="IPR037229">
    <property type="entry name" value="Ribosomal_bL35_sf"/>
</dbReference>
<dbReference type="STRING" id="1802399.A3E39_01990"/>
<dbReference type="Pfam" id="PF01632">
    <property type="entry name" value="Ribosomal_L35p"/>
    <property type="match status" value="1"/>
</dbReference>
<dbReference type="AlphaFoldDB" id="A0A1F7UMJ8"/>
<evidence type="ECO:0000256" key="5">
    <source>
        <dbReference type="RuleBase" id="RU000568"/>
    </source>
</evidence>
<sequence length="64" mass="7445">MKQKTRKTVSKRFRITATGKVLRRHGGQDHFNARNRGKITRKKRRDETMSGAYTKSIKTLIGNQ</sequence>
<dbReference type="SUPFAM" id="SSF143034">
    <property type="entry name" value="L35p-like"/>
    <property type="match status" value="1"/>
</dbReference>
<dbReference type="Gene3D" id="4.10.410.60">
    <property type="match status" value="1"/>
</dbReference>
<dbReference type="InterPro" id="IPR021137">
    <property type="entry name" value="Ribosomal_bL35-like"/>
</dbReference>
<dbReference type="GO" id="GO:0005840">
    <property type="term" value="C:ribosome"/>
    <property type="evidence" value="ECO:0007669"/>
    <property type="project" value="UniProtKB-KW"/>
</dbReference>
<proteinExistence type="inferred from homology"/>
<dbReference type="GO" id="GO:1990904">
    <property type="term" value="C:ribonucleoprotein complex"/>
    <property type="evidence" value="ECO:0007669"/>
    <property type="project" value="UniProtKB-KW"/>
</dbReference>
<organism evidence="6 7">
    <name type="scientific">Candidatus Uhrbacteria bacterium RIFCSPHIGHO2_12_FULL_60_25</name>
    <dbReference type="NCBI Taxonomy" id="1802399"/>
    <lineage>
        <taxon>Bacteria</taxon>
        <taxon>Candidatus Uhriibacteriota</taxon>
    </lineage>
</organism>
<gene>
    <name evidence="6" type="ORF">A3E39_01990</name>
</gene>
<dbReference type="InterPro" id="IPR001706">
    <property type="entry name" value="Ribosomal_bL35"/>
</dbReference>
<dbReference type="GO" id="GO:0006412">
    <property type="term" value="P:translation"/>
    <property type="evidence" value="ECO:0007669"/>
    <property type="project" value="InterPro"/>
</dbReference>
<evidence type="ECO:0000256" key="2">
    <source>
        <dbReference type="ARBA" id="ARBA00022980"/>
    </source>
</evidence>
<evidence type="ECO:0000256" key="1">
    <source>
        <dbReference type="ARBA" id="ARBA00006598"/>
    </source>
</evidence>
<reference evidence="6 7" key="1">
    <citation type="journal article" date="2016" name="Nat. Commun.">
        <title>Thousands of microbial genomes shed light on interconnected biogeochemical processes in an aquifer system.</title>
        <authorList>
            <person name="Anantharaman K."/>
            <person name="Brown C.T."/>
            <person name="Hug L.A."/>
            <person name="Sharon I."/>
            <person name="Castelle C.J."/>
            <person name="Probst A.J."/>
            <person name="Thomas B.C."/>
            <person name="Singh A."/>
            <person name="Wilkins M.J."/>
            <person name="Karaoz U."/>
            <person name="Brodie E.L."/>
            <person name="Williams K.H."/>
            <person name="Hubbard S.S."/>
            <person name="Banfield J.F."/>
        </authorList>
    </citation>
    <scope>NUCLEOTIDE SEQUENCE [LARGE SCALE GENOMIC DNA]</scope>
</reference>
<comment type="similarity">
    <text evidence="1 5">Belongs to the bacterial ribosomal protein bL35 family.</text>
</comment>
<protein>
    <recommendedName>
        <fullName evidence="4 5">50S ribosomal protein L35</fullName>
    </recommendedName>
</protein>
<evidence type="ECO:0000313" key="6">
    <source>
        <dbReference type="EMBL" id="OGL78938.1"/>
    </source>
</evidence>